<reference evidence="3 4" key="1">
    <citation type="submission" date="2017-03" db="EMBL/GenBank/DDBJ databases">
        <title>Genome of the blue death feigning beetle - Asbolus verrucosus.</title>
        <authorList>
            <person name="Rider S.D."/>
        </authorList>
    </citation>
    <scope>NUCLEOTIDE SEQUENCE [LARGE SCALE GENOMIC DNA]</scope>
    <source>
        <strain evidence="3">Butters</strain>
        <tissue evidence="3">Head and leg muscle</tissue>
    </source>
</reference>
<sequence>FWKFHLVLWFAQVEAQFQTPQIKSDPCKYYAIVATLNIDILQQEKQLERLLTGLDLDIKKPSCLLPEMKNLSANKISDNVLRTLWLQRMPQQVQLTLSVNTDADVTKMVEMADKIVDIFTPNLCILDQNDAVPCH</sequence>
<proteinExistence type="predicted"/>
<feature type="non-terminal residue" evidence="3">
    <location>
        <position position="135"/>
    </location>
</feature>
<comment type="caution">
    <text evidence="3">The sequence shown here is derived from an EMBL/GenBank/DDBJ whole genome shotgun (WGS) entry which is preliminary data.</text>
</comment>
<dbReference type="InterPro" id="IPR055469">
    <property type="entry name" value="DUF7041"/>
</dbReference>
<dbReference type="Proteomes" id="UP000292052">
    <property type="component" value="Unassembled WGS sequence"/>
</dbReference>
<feature type="domain" description="DUF7041" evidence="2">
    <location>
        <begin position="7"/>
        <end position="42"/>
    </location>
</feature>
<dbReference type="AlphaFoldDB" id="A0A482W096"/>
<keyword evidence="4" id="KW-1185">Reference proteome</keyword>
<name>A0A482W096_ASBVE</name>
<accession>A0A482W096</accession>
<feature type="signal peptide" evidence="1">
    <location>
        <begin position="1"/>
        <end position="15"/>
    </location>
</feature>
<evidence type="ECO:0000256" key="1">
    <source>
        <dbReference type="SAM" id="SignalP"/>
    </source>
</evidence>
<gene>
    <name evidence="3" type="ORF">BDFB_014531</name>
</gene>
<dbReference type="Pfam" id="PF23055">
    <property type="entry name" value="DUF7041"/>
    <property type="match status" value="1"/>
</dbReference>
<dbReference type="OrthoDB" id="8018451at2759"/>
<feature type="non-terminal residue" evidence="3">
    <location>
        <position position="1"/>
    </location>
</feature>
<feature type="chain" id="PRO_5019730417" evidence="1">
    <location>
        <begin position="16"/>
        <end position="135"/>
    </location>
</feature>
<evidence type="ECO:0000313" key="3">
    <source>
        <dbReference type="EMBL" id="RZC38562.1"/>
    </source>
</evidence>
<organism evidence="3 4">
    <name type="scientific">Asbolus verrucosus</name>
    <name type="common">Desert ironclad beetle</name>
    <dbReference type="NCBI Taxonomy" id="1661398"/>
    <lineage>
        <taxon>Eukaryota</taxon>
        <taxon>Metazoa</taxon>
        <taxon>Ecdysozoa</taxon>
        <taxon>Arthropoda</taxon>
        <taxon>Hexapoda</taxon>
        <taxon>Insecta</taxon>
        <taxon>Pterygota</taxon>
        <taxon>Neoptera</taxon>
        <taxon>Endopterygota</taxon>
        <taxon>Coleoptera</taxon>
        <taxon>Polyphaga</taxon>
        <taxon>Cucujiformia</taxon>
        <taxon>Tenebrionidae</taxon>
        <taxon>Pimeliinae</taxon>
        <taxon>Asbolus</taxon>
    </lineage>
</organism>
<dbReference type="EMBL" id="QDEB01042270">
    <property type="protein sequence ID" value="RZC38562.1"/>
    <property type="molecule type" value="Genomic_DNA"/>
</dbReference>
<protein>
    <submittedName>
        <fullName evidence="3">Retrovirus-related Pol polyprotein from transposon 412</fullName>
    </submittedName>
</protein>
<evidence type="ECO:0000259" key="2">
    <source>
        <dbReference type="Pfam" id="PF23055"/>
    </source>
</evidence>
<evidence type="ECO:0000313" key="4">
    <source>
        <dbReference type="Proteomes" id="UP000292052"/>
    </source>
</evidence>
<keyword evidence="1" id="KW-0732">Signal</keyword>
<dbReference type="STRING" id="1661398.A0A482W096"/>
<dbReference type="PANTHER" id="PTHR33327">
    <property type="entry name" value="ENDONUCLEASE"/>
    <property type="match status" value="1"/>
</dbReference>
<dbReference type="PANTHER" id="PTHR33327:SF3">
    <property type="entry name" value="RNA-DIRECTED DNA POLYMERASE"/>
    <property type="match status" value="1"/>
</dbReference>